<feature type="domain" description="ABC transporter" evidence="5">
    <location>
        <begin position="4"/>
        <end position="234"/>
    </location>
</feature>
<reference evidence="6" key="1">
    <citation type="journal article" date="2014" name="Int. J. Syst. Evol. Microbiol.">
        <title>Complete genome sequence of Corynebacterium casei LMG S-19264T (=DSM 44701T), isolated from a smear-ripened cheese.</title>
        <authorList>
            <consortium name="US DOE Joint Genome Institute (JGI-PGF)"/>
            <person name="Walter F."/>
            <person name="Albersmeier A."/>
            <person name="Kalinowski J."/>
            <person name="Ruckert C."/>
        </authorList>
    </citation>
    <scope>NUCLEOTIDE SEQUENCE</scope>
    <source>
        <strain evidence="6">CGMCC 1.15725</strain>
    </source>
</reference>
<dbReference type="Gene3D" id="2.40.50.100">
    <property type="match status" value="1"/>
</dbReference>
<reference evidence="6" key="2">
    <citation type="submission" date="2020-09" db="EMBL/GenBank/DDBJ databases">
        <authorList>
            <person name="Sun Q."/>
            <person name="Zhou Y."/>
        </authorList>
    </citation>
    <scope>NUCLEOTIDE SEQUENCE</scope>
    <source>
        <strain evidence="6">CGMCC 1.15725</strain>
    </source>
</reference>
<organism evidence="6 7">
    <name type="scientific">Aliidongia dinghuensis</name>
    <dbReference type="NCBI Taxonomy" id="1867774"/>
    <lineage>
        <taxon>Bacteria</taxon>
        <taxon>Pseudomonadati</taxon>
        <taxon>Pseudomonadota</taxon>
        <taxon>Alphaproteobacteria</taxon>
        <taxon>Rhodospirillales</taxon>
        <taxon>Dongiaceae</taxon>
        <taxon>Aliidongia</taxon>
    </lineage>
</organism>
<dbReference type="GO" id="GO:0140359">
    <property type="term" value="F:ABC-type transporter activity"/>
    <property type="evidence" value="ECO:0007669"/>
    <property type="project" value="UniProtKB-ARBA"/>
</dbReference>
<gene>
    <name evidence="6" type="ORF">GCM10011611_19840</name>
</gene>
<evidence type="ECO:0000313" key="6">
    <source>
        <dbReference type="EMBL" id="GGF14125.1"/>
    </source>
</evidence>
<keyword evidence="2" id="KW-0813">Transport</keyword>
<keyword evidence="7" id="KW-1185">Reference proteome</keyword>
<dbReference type="Pfam" id="PF08402">
    <property type="entry name" value="TOBE_2"/>
    <property type="match status" value="1"/>
</dbReference>
<evidence type="ECO:0000256" key="4">
    <source>
        <dbReference type="ARBA" id="ARBA00022840"/>
    </source>
</evidence>
<dbReference type="GO" id="GO:0016887">
    <property type="term" value="F:ATP hydrolysis activity"/>
    <property type="evidence" value="ECO:0007669"/>
    <property type="project" value="InterPro"/>
</dbReference>
<dbReference type="InterPro" id="IPR027417">
    <property type="entry name" value="P-loop_NTPase"/>
</dbReference>
<proteinExistence type="inferred from homology"/>
<evidence type="ECO:0000259" key="5">
    <source>
        <dbReference type="PROSITE" id="PS50893"/>
    </source>
</evidence>
<dbReference type="InterPro" id="IPR017871">
    <property type="entry name" value="ABC_transporter-like_CS"/>
</dbReference>
<evidence type="ECO:0000256" key="3">
    <source>
        <dbReference type="ARBA" id="ARBA00022741"/>
    </source>
</evidence>
<dbReference type="InterPro" id="IPR013611">
    <property type="entry name" value="Transp-assoc_OB_typ2"/>
</dbReference>
<dbReference type="Proteomes" id="UP000646365">
    <property type="component" value="Unassembled WGS sequence"/>
</dbReference>
<dbReference type="Gene3D" id="3.40.50.300">
    <property type="entry name" value="P-loop containing nucleotide triphosphate hydrolases"/>
    <property type="match status" value="1"/>
</dbReference>
<comment type="caution">
    <text evidence="6">The sequence shown here is derived from an EMBL/GenBank/DDBJ whole genome shotgun (WGS) entry which is preliminary data.</text>
</comment>
<dbReference type="Pfam" id="PF00005">
    <property type="entry name" value="ABC_tran"/>
    <property type="match status" value="1"/>
</dbReference>
<dbReference type="PANTHER" id="PTHR42781">
    <property type="entry name" value="SPERMIDINE/PUTRESCINE IMPORT ATP-BINDING PROTEIN POTA"/>
    <property type="match status" value="1"/>
</dbReference>
<dbReference type="GO" id="GO:0043190">
    <property type="term" value="C:ATP-binding cassette (ABC) transporter complex"/>
    <property type="evidence" value="ECO:0007669"/>
    <property type="project" value="InterPro"/>
</dbReference>
<evidence type="ECO:0000256" key="1">
    <source>
        <dbReference type="ARBA" id="ARBA00005417"/>
    </source>
</evidence>
<dbReference type="InterPro" id="IPR003439">
    <property type="entry name" value="ABC_transporter-like_ATP-bd"/>
</dbReference>
<evidence type="ECO:0000313" key="7">
    <source>
        <dbReference type="Proteomes" id="UP000646365"/>
    </source>
</evidence>
<protein>
    <submittedName>
        <fullName evidence="6">ABC transporter ATP-binding protein</fullName>
    </submittedName>
</protein>
<dbReference type="InterPro" id="IPR003593">
    <property type="entry name" value="AAA+_ATPase"/>
</dbReference>
<dbReference type="PROSITE" id="PS00211">
    <property type="entry name" value="ABC_TRANSPORTER_1"/>
    <property type="match status" value="1"/>
</dbReference>
<name>A0A8J2YT30_9PROT</name>
<dbReference type="GO" id="GO:0005524">
    <property type="term" value="F:ATP binding"/>
    <property type="evidence" value="ECO:0007669"/>
    <property type="project" value="UniProtKB-KW"/>
</dbReference>
<dbReference type="InterPro" id="IPR050093">
    <property type="entry name" value="ABC_SmlMolc_Importer"/>
</dbReference>
<dbReference type="InterPro" id="IPR008995">
    <property type="entry name" value="Mo/tungstate-bd_C_term_dom"/>
</dbReference>
<dbReference type="SUPFAM" id="SSF52540">
    <property type="entry name" value="P-loop containing nucleoside triphosphate hydrolases"/>
    <property type="match status" value="1"/>
</dbReference>
<accession>A0A8J2YT30</accession>
<evidence type="ECO:0000256" key="2">
    <source>
        <dbReference type="ARBA" id="ARBA00022448"/>
    </source>
</evidence>
<dbReference type="EMBL" id="BMJQ01000004">
    <property type="protein sequence ID" value="GGF14125.1"/>
    <property type="molecule type" value="Genomic_DNA"/>
</dbReference>
<keyword evidence="4 6" id="KW-0067">ATP-binding</keyword>
<dbReference type="AlphaFoldDB" id="A0A8J2YT30"/>
<dbReference type="SMART" id="SM00382">
    <property type="entry name" value="AAA"/>
    <property type="match status" value="1"/>
</dbReference>
<dbReference type="SUPFAM" id="SSF50331">
    <property type="entry name" value="MOP-like"/>
    <property type="match status" value="1"/>
</dbReference>
<dbReference type="PANTHER" id="PTHR42781:SF4">
    <property type="entry name" value="SPERMIDINE_PUTRESCINE IMPORT ATP-BINDING PROTEIN POTA"/>
    <property type="match status" value="1"/>
</dbReference>
<dbReference type="FunFam" id="3.40.50.300:FF:000042">
    <property type="entry name" value="Maltose/maltodextrin ABC transporter, ATP-binding protein"/>
    <property type="match status" value="1"/>
</dbReference>
<comment type="similarity">
    <text evidence="1">Belongs to the ABC transporter superfamily.</text>
</comment>
<sequence>MPALILDRLTKLYGTHAAVESLSLTVDDGEFLVLLGPSGCGKTTTLRMIAGFVEASDGRVSLGGRDITQEPPHRRNIGVVFQNYALFPHLSVFENVAFGLRRRKRPEAEIKERVTRALGLVRLESFAERMPKQMSGGQQQRVAIARALVIEPDILLLDEPLSALDAKLRHEVRQELKALQRLLGIATILVTHDQDEAMSLGDRLVVMNAGKVEQIGTPQALYRRPASRFVAGFIGRGNFLEGSGQGRQFTTNNGWTLEAERSFDGVQTLMLRPEALAMAAAAGPGRVPARVSLVTYLGPIAEVALDLPGGDRLLVEQASGGWLDRTAPGQDVWVEIPPDAIIGLDADGLARA</sequence>
<dbReference type="RefSeq" id="WP_189045089.1">
    <property type="nucleotide sequence ID" value="NZ_BMJQ01000004.1"/>
</dbReference>
<keyword evidence="3" id="KW-0547">Nucleotide-binding</keyword>
<dbReference type="PROSITE" id="PS50893">
    <property type="entry name" value="ABC_TRANSPORTER_2"/>
    <property type="match status" value="1"/>
</dbReference>